<evidence type="ECO:0000313" key="5">
    <source>
        <dbReference type="Proteomes" id="UP000242875"/>
    </source>
</evidence>
<name>A0A261Y2R8_9FUNG</name>
<dbReference type="PANTHER" id="PTHR10972">
    <property type="entry name" value="OXYSTEROL-BINDING PROTEIN-RELATED"/>
    <property type="match status" value="1"/>
</dbReference>
<dbReference type="AlphaFoldDB" id="A0A261Y2R8"/>
<dbReference type="Pfam" id="PF01237">
    <property type="entry name" value="Oxysterol_BP"/>
    <property type="match status" value="2"/>
</dbReference>
<dbReference type="Gene3D" id="1.10.287.2720">
    <property type="match status" value="1"/>
</dbReference>
<feature type="compositionally biased region" description="Polar residues" evidence="3">
    <location>
        <begin position="275"/>
        <end position="295"/>
    </location>
</feature>
<evidence type="ECO:0008006" key="6">
    <source>
        <dbReference type="Google" id="ProtNLM"/>
    </source>
</evidence>
<reference evidence="4 5" key="1">
    <citation type="journal article" date="2017" name="Mycologia">
        <title>Bifiguratus adelaidae, gen. et sp. nov., a new member of Mucoromycotina in endophytic and soil-dwelling habitats.</title>
        <authorList>
            <person name="Torres-Cruz T.J."/>
            <person name="Billingsley Tobias T.L."/>
            <person name="Almatruk M."/>
            <person name="Hesse C."/>
            <person name="Kuske C.R."/>
            <person name="Desiro A."/>
            <person name="Benucci G.M."/>
            <person name="Bonito G."/>
            <person name="Stajich J.E."/>
            <person name="Dunlap C."/>
            <person name="Arnold A.E."/>
            <person name="Porras-Alfaro A."/>
        </authorList>
    </citation>
    <scope>NUCLEOTIDE SEQUENCE [LARGE SCALE GENOMIC DNA]</scope>
    <source>
        <strain evidence="4 5">AZ0501</strain>
    </source>
</reference>
<comment type="caution">
    <text evidence="4">The sequence shown here is derived from an EMBL/GenBank/DDBJ whole genome shotgun (WGS) entry which is preliminary data.</text>
</comment>
<comment type="similarity">
    <text evidence="1 2">Belongs to the OSBP family.</text>
</comment>
<feature type="region of interest" description="Disordered" evidence="3">
    <location>
        <begin position="1"/>
        <end position="43"/>
    </location>
</feature>
<dbReference type="GO" id="GO:0016020">
    <property type="term" value="C:membrane"/>
    <property type="evidence" value="ECO:0007669"/>
    <property type="project" value="TreeGrafter"/>
</dbReference>
<gene>
    <name evidence="4" type="ORF">BZG36_02620</name>
</gene>
<evidence type="ECO:0000256" key="3">
    <source>
        <dbReference type="SAM" id="MobiDB-lite"/>
    </source>
</evidence>
<dbReference type="OrthoDB" id="14833at2759"/>
<dbReference type="EMBL" id="MVBO01000028">
    <property type="protein sequence ID" value="OZJ04858.1"/>
    <property type="molecule type" value="Genomic_DNA"/>
</dbReference>
<dbReference type="SUPFAM" id="SSF144000">
    <property type="entry name" value="Oxysterol-binding protein-like"/>
    <property type="match status" value="1"/>
</dbReference>
<organism evidence="4 5">
    <name type="scientific">Bifiguratus adelaidae</name>
    <dbReference type="NCBI Taxonomy" id="1938954"/>
    <lineage>
        <taxon>Eukaryota</taxon>
        <taxon>Fungi</taxon>
        <taxon>Fungi incertae sedis</taxon>
        <taxon>Mucoromycota</taxon>
        <taxon>Mucoromycotina</taxon>
        <taxon>Endogonomycetes</taxon>
        <taxon>Endogonales</taxon>
        <taxon>Endogonales incertae sedis</taxon>
        <taxon>Bifiguratus</taxon>
    </lineage>
</organism>
<evidence type="ECO:0000256" key="2">
    <source>
        <dbReference type="RuleBase" id="RU003844"/>
    </source>
</evidence>
<sequence>MSGTTTPSSISRTHSPTHSPHIGELDTTDLPPPPADAPPANSENVANFRSFMKTLASFTGDLSSMTCPSFLLSPISVLEYSGYWCDYPNLLAAITQFNDPEDRMIACVKWFISSLAGSYTSRVQKHKGEWEKKPYNPVLGEQYFAKWADVDGSGETEMICEQVSHHPPVSAFYIENKKHGIYVNDHNGQKSGVKGVSVHVDQVGHGTIHLMQRDGEMYYFTLPSLVVNGLWYAAPYLELTGTTYIVSTSGFTSIIEFSGKSWLGGGERHHFKATIQRTGPSPNGSVKSGRSTPSAEKSHHHGPGKLVKNLSSVSINSDKSHKDSHVIIEGQWSGASTIIRSGHSKSSAVPFYDTSVHQPEPRIIKPLEEQGELESHRVWKATSYAIIAGDYQLASAEKSKLENGKRAERKAREGRGEKWTPALFEDVEDDEELRALQEVVTVTLKGKIRDTVGRGWVAKRFIEMRN</sequence>
<evidence type="ECO:0000313" key="4">
    <source>
        <dbReference type="EMBL" id="OZJ04858.1"/>
    </source>
</evidence>
<dbReference type="Gene3D" id="3.30.70.3490">
    <property type="match status" value="1"/>
</dbReference>
<feature type="region of interest" description="Disordered" evidence="3">
    <location>
        <begin position="273"/>
        <end position="309"/>
    </location>
</feature>
<keyword evidence="5" id="KW-1185">Reference proteome</keyword>
<dbReference type="Gene3D" id="2.40.160.120">
    <property type="match status" value="1"/>
</dbReference>
<protein>
    <recommendedName>
        <fullName evidence="6">Oxysterol-binding protein</fullName>
    </recommendedName>
</protein>
<accession>A0A261Y2R8</accession>
<dbReference type="PANTHER" id="PTHR10972:SF184">
    <property type="entry name" value="OXYSTEROL-BINDING PROTEIN HOMOLOG 4-RELATED"/>
    <property type="match status" value="1"/>
</dbReference>
<dbReference type="InterPro" id="IPR000648">
    <property type="entry name" value="Oxysterol-bd"/>
</dbReference>
<dbReference type="InterPro" id="IPR037239">
    <property type="entry name" value="OSBP_sf"/>
</dbReference>
<dbReference type="InterPro" id="IPR018494">
    <property type="entry name" value="Oxysterol-bd_CS"/>
</dbReference>
<dbReference type="GO" id="GO:0005829">
    <property type="term" value="C:cytosol"/>
    <property type="evidence" value="ECO:0007669"/>
    <property type="project" value="TreeGrafter"/>
</dbReference>
<dbReference type="PROSITE" id="PS01013">
    <property type="entry name" value="OSBP"/>
    <property type="match status" value="1"/>
</dbReference>
<dbReference type="Gene3D" id="6.10.250.1430">
    <property type="match status" value="1"/>
</dbReference>
<evidence type="ECO:0000256" key="1">
    <source>
        <dbReference type="ARBA" id="ARBA00008842"/>
    </source>
</evidence>
<dbReference type="GO" id="GO:0008142">
    <property type="term" value="F:oxysterol binding"/>
    <property type="evidence" value="ECO:0007669"/>
    <property type="project" value="TreeGrafter"/>
</dbReference>
<feature type="compositionally biased region" description="Polar residues" evidence="3">
    <location>
        <begin position="1"/>
        <end position="18"/>
    </location>
</feature>
<dbReference type="Proteomes" id="UP000242875">
    <property type="component" value="Unassembled WGS sequence"/>
</dbReference>
<proteinExistence type="inferred from homology"/>